<dbReference type="InterPro" id="IPR036052">
    <property type="entry name" value="TrpB-like_PALP_sf"/>
</dbReference>
<comment type="cofactor">
    <cofactor evidence="1">
        <name>pyridoxal 5'-phosphate</name>
        <dbReference type="ChEBI" id="CHEBI:597326"/>
    </cofactor>
</comment>
<dbReference type="AlphaFoldDB" id="A0A1I4NK57"/>
<evidence type="ECO:0000256" key="3">
    <source>
        <dbReference type="ARBA" id="ARBA00022898"/>
    </source>
</evidence>
<dbReference type="PANTHER" id="PTHR48078:SF6">
    <property type="entry name" value="L-THREONINE DEHYDRATASE CATABOLIC TDCB"/>
    <property type="match status" value="1"/>
</dbReference>
<name>A0A1I4NK57_9HYPH</name>
<dbReference type="GO" id="GO:0006565">
    <property type="term" value="P:L-serine catabolic process"/>
    <property type="evidence" value="ECO:0007669"/>
    <property type="project" value="TreeGrafter"/>
</dbReference>
<dbReference type="InterPro" id="IPR001926">
    <property type="entry name" value="TrpB-like_PALP"/>
</dbReference>
<dbReference type="PROSITE" id="PS00165">
    <property type="entry name" value="DEHYDRATASE_SER_THR"/>
    <property type="match status" value="1"/>
</dbReference>
<evidence type="ECO:0000256" key="1">
    <source>
        <dbReference type="ARBA" id="ARBA00001933"/>
    </source>
</evidence>
<dbReference type="GO" id="GO:0004794">
    <property type="term" value="F:threonine deaminase activity"/>
    <property type="evidence" value="ECO:0007669"/>
    <property type="project" value="TreeGrafter"/>
</dbReference>
<dbReference type="Pfam" id="PF00291">
    <property type="entry name" value="PALP"/>
    <property type="match status" value="1"/>
</dbReference>
<dbReference type="OrthoDB" id="9811476at2"/>
<evidence type="ECO:0000313" key="6">
    <source>
        <dbReference type="EMBL" id="SFM15904.1"/>
    </source>
</evidence>
<comment type="similarity">
    <text evidence="2">Belongs to the serine/threonine dehydratase family.</text>
</comment>
<evidence type="ECO:0000313" key="7">
    <source>
        <dbReference type="Proteomes" id="UP000199048"/>
    </source>
</evidence>
<dbReference type="GO" id="GO:0006567">
    <property type="term" value="P:L-threonine catabolic process"/>
    <property type="evidence" value="ECO:0007669"/>
    <property type="project" value="TreeGrafter"/>
</dbReference>
<dbReference type="GO" id="GO:0009097">
    <property type="term" value="P:isoleucine biosynthetic process"/>
    <property type="evidence" value="ECO:0007669"/>
    <property type="project" value="TreeGrafter"/>
</dbReference>
<dbReference type="CDD" id="cd01562">
    <property type="entry name" value="Thr-dehyd"/>
    <property type="match status" value="1"/>
</dbReference>
<keyword evidence="7" id="KW-1185">Reference proteome</keyword>
<sequence length="338" mass="34863">MATEFGLAEIEAASRRIAGRVIRTPVLSSPMLDELAKCRVFVKAESLQRTGSFKFRGALNKILAMDPEVRRRGIITYSAGNHGHAVAAAAREVGCPAVIVLPVTAPTIKVDNCRWWGAETVFYDPTSQDREEVARAIAEPRGLELVPPFDDFEVMAGQGTAGLEFAEELVRLDACPDALLVCCSGGGLASGAATAMKARFPDLACHVVEPAGLDKMARSLACGFPQPKPSSPTTIMDGIAGPIAGARPLAVLRGLGATGLTVTDAEAQEAMAVAFRFLKLVLEPGGAAALAAAITKGSSLAGKTVAVIGTGGNVDEDVFADAVAGDARSSARSSGDGS</sequence>
<dbReference type="FunFam" id="3.40.50.1100:FF:000005">
    <property type="entry name" value="Threonine dehydratase catabolic"/>
    <property type="match status" value="1"/>
</dbReference>
<reference evidence="7" key="1">
    <citation type="submission" date="2016-10" db="EMBL/GenBank/DDBJ databases">
        <authorList>
            <person name="Varghese N."/>
            <person name="Submissions S."/>
        </authorList>
    </citation>
    <scope>NUCLEOTIDE SEQUENCE [LARGE SCALE GENOMIC DNA]</scope>
    <source>
        <strain evidence="7">BL36</strain>
    </source>
</reference>
<evidence type="ECO:0000259" key="5">
    <source>
        <dbReference type="Pfam" id="PF00291"/>
    </source>
</evidence>
<protein>
    <submittedName>
        <fullName evidence="6">Threonine dehydratase</fullName>
    </submittedName>
</protein>
<keyword evidence="4" id="KW-0456">Lyase</keyword>
<dbReference type="STRING" id="582667.SAMN05192568_102131"/>
<dbReference type="RefSeq" id="WP_092043198.1">
    <property type="nucleotide sequence ID" value="NZ_FOTK01000021.1"/>
</dbReference>
<dbReference type="GO" id="GO:0003941">
    <property type="term" value="F:L-serine ammonia-lyase activity"/>
    <property type="evidence" value="ECO:0007669"/>
    <property type="project" value="TreeGrafter"/>
</dbReference>
<organism evidence="6 7">
    <name type="scientific">Methylobacterium pseudosasicola</name>
    <dbReference type="NCBI Taxonomy" id="582667"/>
    <lineage>
        <taxon>Bacteria</taxon>
        <taxon>Pseudomonadati</taxon>
        <taxon>Pseudomonadota</taxon>
        <taxon>Alphaproteobacteria</taxon>
        <taxon>Hyphomicrobiales</taxon>
        <taxon>Methylobacteriaceae</taxon>
        <taxon>Methylobacterium</taxon>
    </lineage>
</organism>
<gene>
    <name evidence="6" type="ORF">SAMN05192568_102131</name>
</gene>
<evidence type="ECO:0000256" key="4">
    <source>
        <dbReference type="ARBA" id="ARBA00023239"/>
    </source>
</evidence>
<proteinExistence type="inferred from homology"/>
<dbReference type="SUPFAM" id="SSF53686">
    <property type="entry name" value="Tryptophan synthase beta subunit-like PLP-dependent enzymes"/>
    <property type="match status" value="1"/>
</dbReference>
<dbReference type="InterPro" id="IPR050147">
    <property type="entry name" value="Ser/Thr_Dehydratase"/>
</dbReference>
<dbReference type="PANTHER" id="PTHR48078">
    <property type="entry name" value="THREONINE DEHYDRATASE, MITOCHONDRIAL-RELATED"/>
    <property type="match status" value="1"/>
</dbReference>
<accession>A0A1I4NK57</accession>
<dbReference type="GO" id="GO:0030170">
    <property type="term" value="F:pyridoxal phosphate binding"/>
    <property type="evidence" value="ECO:0007669"/>
    <property type="project" value="InterPro"/>
</dbReference>
<feature type="domain" description="Tryptophan synthase beta chain-like PALP" evidence="5">
    <location>
        <begin position="21"/>
        <end position="311"/>
    </location>
</feature>
<evidence type="ECO:0000256" key="2">
    <source>
        <dbReference type="ARBA" id="ARBA00010869"/>
    </source>
</evidence>
<dbReference type="EMBL" id="FOTK01000021">
    <property type="protein sequence ID" value="SFM15904.1"/>
    <property type="molecule type" value="Genomic_DNA"/>
</dbReference>
<dbReference type="Proteomes" id="UP000199048">
    <property type="component" value="Unassembled WGS sequence"/>
</dbReference>
<keyword evidence="3" id="KW-0663">Pyridoxal phosphate</keyword>
<dbReference type="InterPro" id="IPR000634">
    <property type="entry name" value="Ser/Thr_deHydtase_PyrdxlP-BS"/>
</dbReference>
<dbReference type="Gene3D" id="3.40.50.1100">
    <property type="match status" value="2"/>
</dbReference>